<keyword evidence="4 8" id="KW-0812">Transmembrane</keyword>
<dbReference type="SUPFAM" id="SSF56935">
    <property type="entry name" value="Porins"/>
    <property type="match status" value="1"/>
</dbReference>
<feature type="region of interest" description="Disordered" evidence="10">
    <location>
        <begin position="386"/>
        <end position="405"/>
    </location>
</feature>
<gene>
    <name evidence="14" type="ORF">DD559_01565</name>
</gene>
<dbReference type="Gene3D" id="2.40.170.20">
    <property type="entry name" value="TonB-dependent receptor, beta-barrel domain"/>
    <property type="match status" value="1"/>
</dbReference>
<evidence type="ECO:0000256" key="11">
    <source>
        <dbReference type="SAM" id="SignalP"/>
    </source>
</evidence>
<evidence type="ECO:0000256" key="3">
    <source>
        <dbReference type="ARBA" id="ARBA00022452"/>
    </source>
</evidence>
<dbReference type="InterPro" id="IPR012910">
    <property type="entry name" value="Plug_dom"/>
</dbReference>
<evidence type="ECO:0000313" key="15">
    <source>
        <dbReference type="Proteomes" id="UP000245890"/>
    </source>
</evidence>
<name>A0A2U0SA90_9SPHN</name>
<evidence type="ECO:0000256" key="1">
    <source>
        <dbReference type="ARBA" id="ARBA00004571"/>
    </source>
</evidence>
<dbReference type="PANTHER" id="PTHR47234">
    <property type="match status" value="1"/>
</dbReference>
<dbReference type="AlphaFoldDB" id="A0A2U0SA90"/>
<reference evidence="14 15" key="1">
    <citation type="submission" date="2018-05" db="EMBL/GenBank/DDBJ databases">
        <title>Description of Sphingomonas pokkalii sp nov, isolated from the rhizosphere of saline tolerant pokkali rice and its draft genome analysis.</title>
        <authorList>
            <person name="Menon R."/>
            <person name="Kumari S."/>
            <person name="Rameshkumar N."/>
        </authorList>
    </citation>
    <scope>NUCLEOTIDE SEQUENCE [LARGE SCALE GENOMIC DNA]</scope>
    <source>
        <strain evidence="14 15">L3B27</strain>
    </source>
</reference>
<dbReference type="Pfam" id="PF00593">
    <property type="entry name" value="TonB_dep_Rec_b-barrel"/>
    <property type="match status" value="1"/>
</dbReference>
<dbReference type="Pfam" id="PF07715">
    <property type="entry name" value="Plug"/>
    <property type="match status" value="1"/>
</dbReference>
<comment type="caution">
    <text evidence="14">The sequence shown here is derived from an EMBL/GenBank/DDBJ whole genome shotgun (WGS) entry which is preliminary data.</text>
</comment>
<feature type="domain" description="TonB-dependent receptor-like beta-barrel" evidence="12">
    <location>
        <begin position="446"/>
        <end position="994"/>
    </location>
</feature>
<keyword evidence="3 8" id="KW-1134">Transmembrane beta strand</keyword>
<evidence type="ECO:0000256" key="10">
    <source>
        <dbReference type="SAM" id="MobiDB-lite"/>
    </source>
</evidence>
<keyword evidence="14" id="KW-0675">Receptor</keyword>
<feature type="chain" id="PRO_5015650274" evidence="11">
    <location>
        <begin position="26"/>
        <end position="1028"/>
    </location>
</feature>
<dbReference type="GO" id="GO:0009279">
    <property type="term" value="C:cell outer membrane"/>
    <property type="evidence" value="ECO:0007669"/>
    <property type="project" value="UniProtKB-SubCell"/>
</dbReference>
<feature type="domain" description="TonB-dependent receptor plug" evidence="13">
    <location>
        <begin position="56"/>
        <end position="172"/>
    </location>
</feature>
<dbReference type="OrthoDB" id="7051241at2"/>
<evidence type="ECO:0000259" key="12">
    <source>
        <dbReference type="Pfam" id="PF00593"/>
    </source>
</evidence>
<keyword evidence="15" id="KW-1185">Reference proteome</keyword>
<evidence type="ECO:0000256" key="9">
    <source>
        <dbReference type="RuleBase" id="RU003357"/>
    </source>
</evidence>
<dbReference type="Gene3D" id="2.170.130.10">
    <property type="entry name" value="TonB-dependent receptor, plug domain"/>
    <property type="match status" value="1"/>
</dbReference>
<dbReference type="InterPro" id="IPR037066">
    <property type="entry name" value="Plug_dom_sf"/>
</dbReference>
<evidence type="ECO:0000256" key="7">
    <source>
        <dbReference type="ARBA" id="ARBA00023237"/>
    </source>
</evidence>
<keyword evidence="5 9" id="KW-0798">TonB box</keyword>
<dbReference type="PANTHER" id="PTHR47234:SF2">
    <property type="entry name" value="TONB-DEPENDENT RECEPTOR"/>
    <property type="match status" value="1"/>
</dbReference>
<evidence type="ECO:0000256" key="5">
    <source>
        <dbReference type="ARBA" id="ARBA00023077"/>
    </source>
</evidence>
<feature type="signal peptide" evidence="11">
    <location>
        <begin position="1"/>
        <end position="25"/>
    </location>
</feature>
<evidence type="ECO:0000313" key="14">
    <source>
        <dbReference type="EMBL" id="PVX28191.1"/>
    </source>
</evidence>
<accession>A0A2U0SA90</accession>
<dbReference type="InterPro" id="IPR039426">
    <property type="entry name" value="TonB-dep_rcpt-like"/>
</dbReference>
<evidence type="ECO:0000256" key="2">
    <source>
        <dbReference type="ARBA" id="ARBA00022448"/>
    </source>
</evidence>
<proteinExistence type="inferred from homology"/>
<comment type="similarity">
    <text evidence="8 9">Belongs to the TonB-dependent receptor family.</text>
</comment>
<dbReference type="InterPro" id="IPR000531">
    <property type="entry name" value="Beta-barrel_TonB"/>
</dbReference>
<evidence type="ECO:0000256" key="8">
    <source>
        <dbReference type="PROSITE-ProRule" id="PRU01360"/>
    </source>
</evidence>
<comment type="subcellular location">
    <subcellularLocation>
        <location evidence="1 8">Cell outer membrane</location>
        <topology evidence="1 8">Multi-pass membrane protein</topology>
    </subcellularLocation>
</comment>
<dbReference type="InterPro" id="IPR036942">
    <property type="entry name" value="Beta-barrel_TonB_sf"/>
</dbReference>
<dbReference type="PROSITE" id="PS52016">
    <property type="entry name" value="TONB_DEPENDENT_REC_3"/>
    <property type="match status" value="1"/>
</dbReference>
<keyword evidence="6 8" id="KW-0472">Membrane</keyword>
<keyword evidence="2 8" id="KW-0813">Transport</keyword>
<organism evidence="14 15">
    <name type="scientific">Sphingomonas pokkalii</name>
    <dbReference type="NCBI Taxonomy" id="2175090"/>
    <lineage>
        <taxon>Bacteria</taxon>
        <taxon>Pseudomonadati</taxon>
        <taxon>Pseudomonadota</taxon>
        <taxon>Alphaproteobacteria</taxon>
        <taxon>Sphingomonadales</taxon>
        <taxon>Sphingomonadaceae</taxon>
        <taxon>Sphingomonas</taxon>
    </lineage>
</organism>
<sequence length="1028" mass="111485">MKLSYLLGATALASAAALFPQTSFAQSEDATASAQKPQAEGEAILVTGSRIRQPNLESTSPITSISGEEFFETGQISVGDVLNDLPQLRNTYSQQNSTRFLGTRGLNLLDLRGLGSQRTLVLVNGRRHVAGDILVNGVSPDINTIPTDLIQSVDIRTGGRSSVYGSDAIAGVVNFILKQDYDGIQLRGQAGANLDYKDAGNQYLSALIGKNFAEGRGNVALNVEYAHQSAYFGSGRPNLRQNDGFVVTDTDPAGSINGSDGIPDRTFYRDIRSATISTGGQLGFTSPTGACGRDAANAAFTCAFLFQPDGSLIPQTGTRVGIGPNGNFIGGNGYSGREGSLLTLSPDLERLSVNVIGHFDVSPAFVPFVEAKYVRARAFGSQSGPFFSQGTTLGDDPSNNRERPRLDNPYLSAQARSVIEAQVRAGGGNPTNATRFSLRKNWVELGIRDERITRETFRAVGGVRGDFNDDWNYEVSVNYGEHKEKNLITGNINIQRYLLALDTVRDSTGQIVCRSKIDPAARIAYVENAAILAQDVAACVPLNPFGDGSSSQAARSYLTVPSVAQGKITQFVASGFVSGDFSQLFELPGGPIGFSVGAEYRRETNFYDLDDLTQAGYAFYNAIPEFTSPAFEVKEAFGELSIPLLRETPFFHDLTLSGAGRIANYKGRTGTVFAWDAGINWAPIPDLRFRGNYSRSVRAPNLSELYSSQSQNFAPGFADPCSDRNIATGSTTRAANCNAAGRPAGYDFVYVQSLEILSGGNPGLREETSTSYTIGGIFEPRFLPGFSVSVDYYDINVENVISSVSAQTIVNQCYDQASLNNPFCGLFQRAGANGGPRGEVPFQILEGSLLQSTLNFARLKARGIDTNVNFRRTFNWGTVNLMGIYTRTLQRDDFTNPADPNRINRLLGELNDPKNEFRINSSVKVGKITLGYELRWIDKMYLNTFEDFNSLQGRPPENADYAAVQFYPSVTYHNARVDLDVNDRFNLYLGIDNIGNKQPPFGLTGVGGGSGIYDVRGRYGYLGFVAKF</sequence>
<keyword evidence="11" id="KW-0732">Signal</keyword>
<dbReference type="EMBL" id="QENQ01000001">
    <property type="protein sequence ID" value="PVX28191.1"/>
    <property type="molecule type" value="Genomic_DNA"/>
</dbReference>
<protein>
    <submittedName>
        <fullName evidence="14">TonB-dependent receptor</fullName>
    </submittedName>
</protein>
<evidence type="ECO:0000259" key="13">
    <source>
        <dbReference type="Pfam" id="PF07715"/>
    </source>
</evidence>
<dbReference type="Proteomes" id="UP000245890">
    <property type="component" value="Unassembled WGS sequence"/>
</dbReference>
<keyword evidence="7 8" id="KW-0998">Cell outer membrane</keyword>
<evidence type="ECO:0000256" key="6">
    <source>
        <dbReference type="ARBA" id="ARBA00023136"/>
    </source>
</evidence>
<evidence type="ECO:0000256" key="4">
    <source>
        <dbReference type="ARBA" id="ARBA00022692"/>
    </source>
</evidence>